<dbReference type="GO" id="GO:0005216">
    <property type="term" value="F:monoatomic ion channel activity"/>
    <property type="evidence" value="ECO:0007669"/>
    <property type="project" value="InterPro"/>
</dbReference>
<evidence type="ECO:0000259" key="9">
    <source>
        <dbReference type="Pfam" id="PF00520"/>
    </source>
</evidence>
<dbReference type="InterPro" id="IPR001680">
    <property type="entry name" value="WD40_rpt"/>
</dbReference>
<evidence type="ECO:0000256" key="2">
    <source>
        <dbReference type="ARBA" id="ARBA00022574"/>
    </source>
</evidence>
<dbReference type="Proteomes" id="UP000187209">
    <property type="component" value="Unassembled WGS sequence"/>
</dbReference>
<feature type="repeat" description="WD" evidence="7">
    <location>
        <begin position="228"/>
        <end position="269"/>
    </location>
</feature>
<accession>A0A1R2CGJ6</accession>
<dbReference type="InterPro" id="IPR020472">
    <property type="entry name" value="WD40_PAC1"/>
</dbReference>
<feature type="transmembrane region" description="Helical" evidence="8">
    <location>
        <begin position="1006"/>
        <end position="1024"/>
    </location>
</feature>
<evidence type="ECO:0000256" key="7">
    <source>
        <dbReference type="PROSITE-ProRule" id="PRU00221"/>
    </source>
</evidence>
<proteinExistence type="predicted"/>
<name>A0A1R2CGJ6_9CILI</name>
<gene>
    <name evidence="10" type="ORF">SteCoe_9968</name>
</gene>
<feature type="repeat" description="WD" evidence="7">
    <location>
        <begin position="186"/>
        <end position="227"/>
    </location>
</feature>
<dbReference type="PANTHER" id="PTHR19848:SF8">
    <property type="entry name" value="F-BOX AND WD REPEAT DOMAIN CONTAINING 7"/>
    <property type="match status" value="1"/>
</dbReference>
<keyword evidence="3 8" id="KW-0812">Transmembrane</keyword>
<evidence type="ECO:0000256" key="8">
    <source>
        <dbReference type="SAM" id="Phobius"/>
    </source>
</evidence>
<comment type="caution">
    <text evidence="10">The sequence shown here is derived from an EMBL/GenBank/DDBJ whole genome shotgun (WGS) entry which is preliminary data.</text>
</comment>
<evidence type="ECO:0000256" key="1">
    <source>
        <dbReference type="ARBA" id="ARBA00004141"/>
    </source>
</evidence>
<dbReference type="SUPFAM" id="SSF50978">
    <property type="entry name" value="WD40 repeat-like"/>
    <property type="match status" value="2"/>
</dbReference>
<organism evidence="10 11">
    <name type="scientific">Stentor coeruleus</name>
    <dbReference type="NCBI Taxonomy" id="5963"/>
    <lineage>
        <taxon>Eukaryota</taxon>
        <taxon>Sar</taxon>
        <taxon>Alveolata</taxon>
        <taxon>Ciliophora</taxon>
        <taxon>Postciliodesmatophora</taxon>
        <taxon>Heterotrichea</taxon>
        <taxon>Heterotrichida</taxon>
        <taxon>Stentoridae</taxon>
        <taxon>Stentor</taxon>
    </lineage>
</organism>
<feature type="repeat" description="WD" evidence="7">
    <location>
        <begin position="565"/>
        <end position="606"/>
    </location>
</feature>
<dbReference type="InterPro" id="IPR036322">
    <property type="entry name" value="WD40_repeat_dom_sf"/>
</dbReference>
<evidence type="ECO:0000256" key="4">
    <source>
        <dbReference type="ARBA" id="ARBA00022737"/>
    </source>
</evidence>
<feature type="transmembrane region" description="Helical" evidence="8">
    <location>
        <begin position="963"/>
        <end position="985"/>
    </location>
</feature>
<evidence type="ECO:0000256" key="5">
    <source>
        <dbReference type="ARBA" id="ARBA00022989"/>
    </source>
</evidence>
<feature type="domain" description="Ion transport" evidence="9">
    <location>
        <begin position="883"/>
        <end position="1109"/>
    </location>
</feature>
<protein>
    <recommendedName>
        <fullName evidence="9">Ion transport domain-containing protein</fullName>
    </recommendedName>
</protein>
<feature type="repeat" description="WD" evidence="7">
    <location>
        <begin position="145"/>
        <end position="186"/>
    </location>
</feature>
<feature type="transmembrane region" description="Helical" evidence="8">
    <location>
        <begin position="1076"/>
        <end position="1097"/>
    </location>
</feature>
<dbReference type="PROSITE" id="PS50294">
    <property type="entry name" value="WD_REPEATS_REGION"/>
    <property type="match status" value="4"/>
</dbReference>
<keyword evidence="6 8" id="KW-0472">Membrane</keyword>
<keyword evidence="2 7" id="KW-0853">WD repeat</keyword>
<dbReference type="InterPro" id="IPR019775">
    <property type="entry name" value="WD40_repeat_CS"/>
</dbReference>
<reference evidence="10 11" key="1">
    <citation type="submission" date="2016-11" db="EMBL/GenBank/DDBJ databases">
        <title>The macronuclear genome of Stentor coeruleus: a giant cell with tiny introns.</title>
        <authorList>
            <person name="Slabodnick M."/>
            <person name="Ruby J.G."/>
            <person name="Reiff S.B."/>
            <person name="Swart E.C."/>
            <person name="Gosai S."/>
            <person name="Prabakaran S."/>
            <person name="Witkowska E."/>
            <person name="Larue G.E."/>
            <person name="Fisher S."/>
            <person name="Freeman R.M."/>
            <person name="Gunawardena J."/>
            <person name="Chu W."/>
            <person name="Stover N.A."/>
            <person name="Gregory B.D."/>
            <person name="Nowacki M."/>
            <person name="Derisi J."/>
            <person name="Roy S.W."/>
            <person name="Marshall W.F."/>
            <person name="Sood P."/>
        </authorList>
    </citation>
    <scope>NUCLEOTIDE SEQUENCE [LARGE SCALE GENOMIC DNA]</scope>
    <source>
        <strain evidence="10">WM001</strain>
    </source>
</reference>
<feature type="transmembrane region" description="Helical" evidence="8">
    <location>
        <begin position="876"/>
        <end position="900"/>
    </location>
</feature>
<evidence type="ECO:0000313" key="10">
    <source>
        <dbReference type="EMBL" id="OMJ88149.1"/>
    </source>
</evidence>
<dbReference type="SMART" id="SM00320">
    <property type="entry name" value="WD40"/>
    <property type="match status" value="12"/>
</dbReference>
<feature type="transmembrane region" description="Helical" evidence="8">
    <location>
        <begin position="906"/>
        <end position="927"/>
    </location>
</feature>
<comment type="subcellular location">
    <subcellularLocation>
        <location evidence="1">Membrane</location>
        <topology evidence="1">Multi-pass membrane protein</topology>
    </subcellularLocation>
</comment>
<dbReference type="CDD" id="cd00200">
    <property type="entry name" value="WD40"/>
    <property type="match status" value="2"/>
</dbReference>
<keyword evidence="11" id="KW-1185">Reference proteome</keyword>
<feature type="repeat" description="WD" evidence="7">
    <location>
        <begin position="270"/>
        <end position="303"/>
    </location>
</feature>
<keyword evidence="4" id="KW-0677">Repeat</keyword>
<dbReference type="GO" id="GO:0016020">
    <property type="term" value="C:membrane"/>
    <property type="evidence" value="ECO:0007669"/>
    <property type="project" value="UniProtKB-SubCell"/>
</dbReference>
<dbReference type="PROSITE" id="PS00678">
    <property type="entry name" value="WD_REPEATS_1"/>
    <property type="match status" value="2"/>
</dbReference>
<dbReference type="EMBL" id="MPUH01000158">
    <property type="protein sequence ID" value="OMJ88149.1"/>
    <property type="molecule type" value="Genomic_DNA"/>
</dbReference>
<dbReference type="PANTHER" id="PTHR19848">
    <property type="entry name" value="WD40 REPEAT PROTEIN"/>
    <property type="match status" value="1"/>
</dbReference>
<evidence type="ECO:0000256" key="6">
    <source>
        <dbReference type="ARBA" id="ARBA00023136"/>
    </source>
</evidence>
<dbReference type="PROSITE" id="PS50082">
    <property type="entry name" value="WD_REPEATS_2"/>
    <property type="match status" value="7"/>
</dbReference>
<dbReference type="Pfam" id="PF00400">
    <property type="entry name" value="WD40"/>
    <property type="match status" value="7"/>
</dbReference>
<sequence>MSEPPVWSPLKVGLVSKFIMSRVKSQDRAALEAIFNPTNLHSYVLELKKAQSIMEKYCPIEITTPFKGNCLEVTSCNKYFVFGSIEGRLAVVERETKEILHDINLEGGSIYTLALFNEDHSLLAAGKDGIIRNFNFRTFKLEKSFQGHEKEVNEIIVSQDGEKIYSVSDDCTVRMWDINENEGQILFYHDKAVLCIDKSDDGTHLVTGGADKKVKVFNLDNEVVQSSLTELSSSVWSVRFSQDSEYIAAGDSNGVIKLWKFETLELFKTLNGHTKRITHLTFNTANTTLISSSNDTTLRIWDIIEDKHEIILSGHTDWVKNFRLSQDEKYIYSIAENYKIMTWNFPRFDKSCCRKANKSPIQLICSSSNNQYLYTSDINEIAVWTLHDKEYYKTLKTQWKLSAMCTNSDGLGIIAAYENNEIHFWSVEDSESQFKKKHSSHIRCIVCSPDGRYVVVGDVNFRVTVYNKRNFRVSNVFRRHNAVINSIIFGKPINGENDKLYSGGDDKVIFIYSINENKSLRLPGSHQEPISQMLVSRNNELLISGDTSGVIKIWHLLQQICMKTLNTHTAKITGIYFTENSKYFWLSSLDASVSLWNSASFTQVTNLHTKYPVSALWCTKNEADIVLGENDEVHFLENPLRTSQFFIYGPGRDYYSFMKYIMRICENGEEPHDPEMDKWMITPYEINALHFYAYLNLPGHLKAALNSDSPFYVSKSGYSPIQIALHRNFRDCINVIIKSICTKVEENPYTVNFLEESIVKLNLLGLRDLDDFYESILFRTKDRLLPKFCDENVTLPIMHFSRNLGPHQKDFFTHGQISNFGTPLAFWQSALRLDVVMGSRDSLIFLESIKDCPNTNIFRTSFVRELILYKWKYLKWVLLPQAITYFVYMICLSVYSIVFSSDCEPLLLAIFLINTILACYEVFQMILTRSSYLSDPWNYIDFTRMSLCFVYIGMHWLGFNKKYAEKVLVGLIFVTMVRGISYFRLFDKTRYMINLLRETIKDMKSFLILLSYSTYSFALIYFIMVNNVLKYSAKASTETSTETTVDQQKPFSEYIAISYLLSLGSFDTDNYGAFEWIIFFFASVINPLIMLNLLIAIMGDTYSRVAEEQEIADMQELTEMVIEGEYLLFCKRNKGTRTYMQICKEEELSAQDVTIEQKLDKLKLRVKEVETSFIQRSQEMRMEVQDTIAGINSKVDEMTGLIEQISLTQD</sequence>
<evidence type="ECO:0000313" key="11">
    <source>
        <dbReference type="Proteomes" id="UP000187209"/>
    </source>
</evidence>
<dbReference type="AlphaFoldDB" id="A0A1R2CGJ6"/>
<dbReference type="InterPro" id="IPR015943">
    <property type="entry name" value="WD40/YVTN_repeat-like_dom_sf"/>
</dbReference>
<dbReference type="InterPro" id="IPR005821">
    <property type="entry name" value="Ion_trans_dom"/>
</dbReference>
<evidence type="ECO:0000256" key="3">
    <source>
        <dbReference type="ARBA" id="ARBA00022692"/>
    </source>
</evidence>
<dbReference type="Pfam" id="PF00520">
    <property type="entry name" value="Ion_trans"/>
    <property type="match status" value="1"/>
</dbReference>
<dbReference type="OrthoDB" id="1068471at2759"/>
<feature type="repeat" description="WD" evidence="7">
    <location>
        <begin position="312"/>
        <end position="344"/>
    </location>
</feature>
<dbReference type="PRINTS" id="PR00320">
    <property type="entry name" value="GPROTEINBRPT"/>
</dbReference>
<feature type="repeat" description="WD" evidence="7">
    <location>
        <begin position="523"/>
        <end position="556"/>
    </location>
</feature>
<keyword evidence="5 8" id="KW-1133">Transmembrane helix</keyword>
<dbReference type="Gene3D" id="2.130.10.10">
    <property type="entry name" value="YVTN repeat-like/Quinoprotein amine dehydrogenase"/>
    <property type="match status" value="3"/>
</dbReference>